<proteinExistence type="predicted"/>
<evidence type="ECO:0000259" key="8">
    <source>
        <dbReference type="PROSITE" id="PS50048"/>
    </source>
</evidence>
<feature type="domain" description="Zn(2)-C6 fungal-type" evidence="8">
    <location>
        <begin position="40"/>
        <end position="70"/>
    </location>
</feature>
<keyword evidence="6" id="KW-0539">Nucleus</keyword>
<reference evidence="9 10" key="1">
    <citation type="submission" date="2019-04" db="EMBL/GenBank/DDBJ databases">
        <title>Fungal friends and foes A comparative genomics study of 23 Aspergillus species from section Flavi.</title>
        <authorList>
            <consortium name="DOE Joint Genome Institute"/>
            <person name="Kjaerbolling I."/>
            <person name="Vesth T.C."/>
            <person name="Frisvad J.C."/>
            <person name="Nybo J.L."/>
            <person name="Theobald S."/>
            <person name="Kildgaard S."/>
            <person name="Petersen T.I."/>
            <person name="Kuo A."/>
            <person name="Sato A."/>
            <person name="Lyhne E.K."/>
            <person name="Kogle M.E."/>
            <person name="Wiebenga A."/>
            <person name="Kun R.S."/>
            <person name="Lubbers R.J."/>
            <person name="Makela M.R."/>
            <person name="Barry K."/>
            <person name="Chovatia M."/>
            <person name="Clum A."/>
            <person name="Daum C."/>
            <person name="Haridas S."/>
            <person name="He G."/>
            <person name="LaButti K."/>
            <person name="Lipzen A."/>
            <person name="Mondo S."/>
            <person name="Pangilinan J."/>
            <person name="Riley R."/>
            <person name="Salamov A."/>
            <person name="Simmons B.A."/>
            <person name="Magnuson J.K."/>
            <person name="Henrissat B."/>
            <person name="Mortensen U.H."/>
            <person name="Larsen T.O."/>
            <person name="De vries R.P."/>
            <person name="Grigoriev I.V."/>
            <person name="Machida M."/>
            <person name="Baker S.E."/>
            <person name="Andersen M.R."/>
        </authorList>
    </citation>
    <scope>NUCLEOTIDE SEQUENCE [LARGE SCALE GENOMIC DNA]</scope>
    <source>
        <strain evidence="9 10">CBS 126849</strain>
    </source>
</reference>
<dbReference type="AlphaFoldDB" id="A0A5N6EPR3"/>
<evidence type="ECO:0000256" key="7">
    <source>
        <dbReference type="SAM" id="MobiDB-lite"/>
    </source>
</evidence>
<evidence type="ECO:0000256" key="6">
    <source>
        <dbReference type="ARBA" id="ARBA00023242"/>
    </source>
</evidence>
<dbReference type="GO" id="GO:0000981">
    <property type="term" value="F:DNA-binding transcription factor activity, RNA polymerase II-specific"/>
    <property type="evidence" value="ECO:0007669"/>
    <property type="project" value="InterPro"/>
</dbReference>
<feature type="region of interest" description="Disordered" evidence="7">
    <location>
        <begin position="206"/>
        <end position="236"/>
    </location>
</feature>
<keyword evidence="3" id="KW-0805">Transcription regulation</keyword>
<name>A0A5N6EPR3_9EURO</name>
<dbReference type="GO" id="GO:0006351">
    <property type="term" value="P:DNA-templated transcription"/>
    <property type="evidence" value="ECO:0007669"/>
    <property type="project" value="InterPro"/>
</dbReference>
<evidence type="ECO:0000256" key="2">
    <source>
        <dbReference type="ARBA" id="ARBA00022723"/>
    </source>
</evidence>
<keyword evidence="2" id="KW-0479">Metal-binding</keyword>
<evidence type="ECO:0000256" key="4">
    <source>
        <dbReference type="ARBA" id="ARBA00023125"/>
    </source>
</evidence>
<keyword evidence="4" id="KW-0238">DNA-binding</keyword>
<dbReference type="InterPro" id="IPR036864">
    <property type="entry name" value="Zn2-C6_fun-type_DNA-bd_sf"/>
</dbReference>
<dbReference type="GO" id="GO:0008270">
    <property type="term" value="F:zinc ion binding"/>
    <property type="evidence" value="ECO:0007669"/>
    <property type="project" value="InterPro"/>
</dbReference>
<evidence type="ECO:0000313" key="9">
    <source>
        <dbReference type="EMBL" id="KAB8219586.1"/>
    </source>
</evidence>
<dbReference type="Pfam" id="PF00172">
    <property type="entry name" value="Zn_clus"/>
    <property type="match status" value="1"/>
</dbReference>
<evidence type="ECO:0000256" key="3">
    <source>
        <dbReference type="ARBA" id="ARBA00023015"/>
    </source>
</evidence>
<sequence>MCAASIKISLMKAPLPQPQLPMSNITTEPAKSCRQNKELACEECRSCKLKCDMSQPQCSTCRNLGVPCITNTARRPRGPRKSHVNVLRSRIGGSYLCESCLSISANLIMRSTASLERYRRESSASIRQILEAEQAVKVDPNEIEKVSVVHSQGSPDDVFLDTQSIGLPKWPSVIPSLKLDSECANPTKQYTQISVVCMSDRRQHKPNGTGLPGNNTAVPTISSSRSVVTPRAGRSNELTRGHRDDLFFDRAYPFAPIIHQQRYYARATHESDTREPFTSLQYAMRTLAASMGTQFQGVLPLLYTHTYCLLDVWEQNTPNEALPIDVVQARLLLGWISAGRCFHLVHLVKLDRIDNPNSWQTSSLSWVEIKERGRTFWTAYALDRYANLINGLPLTLNDQMAKTAFRHQQAVTTEYLAPAMAKRGDQQLSPYANRLSQCNVERILNPISQECIARHRALDTILSHEVQTTLSSVAAGLGPCDPTVFFTDMLAQTTVLVLFTALNSVPEAADMLQDLYGSYETKASMAMKKVLGQAQKLSRIGSFKARLVPQGHSIISDKRIRSIHSHRSRCSLVPSFRAHARGSTISLRRSSRPFLPP</sequence>
<keyword evidence="5" id="KW-0804">Transcription</keyword>
<dbReference type="CDD" id="cd00067">
    <property type="entry name" value="GAL4"/>
    <property type="match status" value="1"/>
</dbReference>
<accession>A0A5N6EPR3</accession>
<feature type="compositionally biased region" description="Polar residues" evidence="7">
    <location>
        <begin position="212"/>
        <end position="227"/>
    </location>
</feature>
<dbReference type="InterPro" id="IPR007219">
    <property type="entry name" value="XnlR_reg_dom"/>
</dbReference>
<keyword evidence="10" id="KW-1185">Reference proteome</keyword>
<dbReference type="EMBL" id="ML733437">
    <property type="protein sequence ID" value="KAB8219586.1"/>
    <property type="molecule type" value="Genomic_DNA"/>
</dbReference>
<evidence type="ECO:0000313" key="10">
    <source>
        <dbReference type="Proteomes" id="UP000326799"/>
    </source>
</evidence>
<dbReference type="InterPro" id="IPR001138">
    <property type="entry name" value="Zn2Cys6_DnaBD"/>
</dbReference>
<dbReference type="PANTHER" id="PTHR47338:SF3">
    <property type="entry name" value="C6 FINGER DOMAIN TRANSCRIPTION FACTOR DBAA-RELATED"/>
    <property type="match status" value="1"/>
</dbReference>
<evidence type="ECO:0000256" key="5">
    <source>
        <dbReference type="ARBA" id="ARBA00023163"/>
    </source>
</evidence>
<dbReference type="GO" id="GO:0005634">
    <property type="term" value="C:nucleus"/>
    <property type="evidence" value="ECO:0007669"/>
    <property type="project" value="UniProtKB-SubCell"/>
</dbReference>
<dbReference type="InterPro" id="IPR050815">
    <property type="entry name" value="TF_fung"/>
</dbReference>
<gene>
    <name evidence="9" type="ORF">BDV33DRAFT_191867</name>
</gene>
<dbReference type="CDD" id="cd12148">
    <property type="entry name" value="fungal_TF_MHR"/>
    <property type="match status" value="1"/>
</dbReference>
<dbReference type="SUPFAM" id="SSF57701">
    <property type="entry name" value="Zn2/Cys6 DNA-binding domain"/>
    <property type="match status" value="1"/>
</dbReference>
<dbReference type="Proteomes" id="UP000326799">
    <property type="component" value="Unassembled WGS sequence"/>
</dbReference>
<organism evidence="9 10">
    <name type="scientific">Aspergillus novoparasiticus</name>
    <dbReference type="NCBI Taxonomy" id="986946"/>
    <lineage>
        <taxon>Eukaryota</taxon>
        <taxon>Fungi</taxon>
        <taxon>Dikarya</taxon>
        <taxon>Ascomycota</taxon>
        <taxon>Pezizomycotina</taxon>
        <taxon>Eurotiomycetes</taxon>
        <taxon>Eurotiomycetidae</taxon>
        <taxon>Eurotiales</taxon>
        <taxon>Aspergillaceae</taxon>
        <taxon>Aspergillus</taxon>
        <taxon>Aspergillus subgen. Circumdati</taxon>
    </lineage>
</organism>
<dbReference type="GO" id="GO:0003677">
    <property type="term" value="F:DNA binding"/>
    <property type="evidence" value="ECO:0007669"/>
    <property type="project" value="UniProtKB-KW"/>
</dbReference>
<comment type="subcellular location">
    <subcellularLocation>
        <location evidence="1">Nucleus</location>
    </subcellularLocation>
</comment>
<dbReference type="GO" id="GO:0009893">
    <property type="term" value="P:positive regulation of metabolic process"/>
    <property type="evidence" value="ECO:0007669"/>
    <property type="project" value="UniProtKB-ARBA"/>
</dbReference>
<dbReference type="PROSITE" id="PS50048">
    <property type="entry name" value="ZN2_CY6_FUNGAL_2"/>
    <property type="match status" value="1"/>
</dbReference>
<dbReference type="Gene3D" id="4.10.240.10">
    <property type="entry name" value="Zn(2)-C6 fungal-type DNA-binding domain"/>
    <property type="match status" value="1"/>
</dbReference>
<protein>
    <recommendedName>
        <fullName evidence="8">Zn(2)-C6 fungal-type domain-containing protein</fullName>
    </recommendedName>
</protein>
<dbReference type="PANTHER" id="PTHR47338">
    <property type="entry name" value="ZN(II)2CYS6 TRANSCRIPTION FACTOR (EUROFUNG)-RELATED"/>
    <property type="match status" value="1"/>
</dbReference>
<dbReference type="SMART" id="SM00066">
    <property type="entry name" value="GAL4"/>
    <property type="match status" value="1"/>
</dbReference>
<dbReference type="PROSITE" id="PS00463">
    <property type="entry name" value="ZN2_CY6_FUNGAL_1"/>
    <property type="match status" value="1"/>
</dbReference>
<dbReference type="Pfam" id="PF04082">
    <property type="entry name" value="Fungal_trans"/>
    <property type="match status" value="1"/>
</dbReference>
<evidence type="ECO:0000256" key="1">
    <source>
        <dbReference type="ARBA" id="ARBA00004123"/>
    </source>
</evidence>